<keyword evidence="2" id="KW-1185">Reference proteome</keyword>
<reference evidence="1 2" key="1">
    <citation type="submission" date="2012-02" db="EMBL/GenBank/DDBJ databases">
        <title>Complete sequence of chromosome of Singulisphaera acidiphila DSM 18658.</title>
        <authorList>
            <consortium name="US DOE Joint Genome Institute (JGI-PGF)"/>
            <person name="Lucas S."/>
            <person name="Copeland A."/>
            <person name="Lapidus A."/>
            <person name="Glavina del Rio T."/>
            <person name="Dalin E."/>
            <person name="Tice H."/>
            <person name="Bruce D."/>
            <person name="Goodwin L."/>
            <person name="Pitluck S."/>
            <person name="Peters L."/>
            <person name="Ovchinnikova G."/>
            <person name="Chertkov O."/>
            <person name="Kyrpides N."/>
            <person name="Mavromatis K."/>
            <person name="Ivanova N."/>
            <person name="Brettin T."/>
            <person name="Detter J.C."/>
            <person name="Han C."/>
            <person name="Larimer F."/>
            <person name="Land M."/>
            <person name="Hauser L."/>
            <person name="Markowitz V."/>
            <person name="Cheng J.-F."/>
            <person name="Hugenholtz P."/>
            <person name="Woyke T."/>
            <person name="Wu D."/>
            <person name="Tindall B."/>
            <person name="Pomrenke H."/>
            <person name="Brambilla E."/>
            <person name="Klenk H.-P."/>
            <person name="Eisen J.A."/>
        </authorList>
    </citation>
    <scope>NUCLEOTIDE SEQUENCE [LARGE SCALE GENOMIC DNA]</scope>
    <source>
        <strain evidence="2">ATCC BAA-1392 / DSM 18658 / VKM B-2454 / MOB10</strain>
    </source>
</reference>
<gene>
    <name evidence="1" type="ordered locus">Sinac_3511</name>
</gene>
<protein>
    <submittedName>
        <fullName evidence="1">Uncharacterized protein</fullName>
    </submittedName>
</protein>
<dbReference type="AlphaFoldDB" id="L0DES7"/>
<evidence type="ECO:0000313" key="2">
    <source>
        <dbReference type="Proteomes" id="UP000010798"/>
    </source>
</evidence>
<dbReference type="OrthoDB" id="9884703at2"/>
<dbReference type="RefSeq" id="WP_015246911.1">
    <property type="nucleotide sequence ID" value="NC_019892.1"/>
</dbReference>
<proteinExistence type="predicted"/>
<dbReference type="EMBL" id="CP003364">
    <property type="protein sequence ID" value="AGA27767.1"/>
    <property type="molecule type" value="Genomic_DNA"/>
</dbReference>
<accession>L0DES7</accession>
<name>L0DES7_SINAD</name>
<sequence length="97" mass="11047">MAFPERFQFGFAYHRVGMTGLWKPSGSTLRRVGPDHIWTGPEVILTLRTDRIIWIDVLAEEQAGQDIDSLAQICEDMANAEFRRLFPDVELAPPPSF</sequence>
<evidence type="ECO:0000313" key="1">
    <source>
        <dbReference type="EMBL" id="AGA27767.1"/>
    </source>
</evidence>
<organism evidence="1 2">
    <name type="scientific">Singulisphaera acidiphila (strain ATCC BAA-1392 / DSM 18658 / VKM B-2454 / MOB10)</name>
    <dbReference type="NCBI Taxonomy" id="886293"/>
    <lineage>
        <taxon>Bacteria</taxon>
        <taxon>Pseudomonadati</taxon>
        <taxon>Planctomycetota</taxon>
        <taxon>Planctomycetia</taxon>
        <taxon>Isosphaerales</taxon>
        <taxon>Isosphaeraceae</taxon>
        <taxon>Singulisphaera</taxon>
    </lineage>
</organism>
<dbReference type="KEGG" id="saci:Sinac_3511"/>
<dbReference type="Proteomes" id="UP000010798">
    <property type="component" value="Chromosome"/>
</dbReference>
<dbReference type="HOGENOM" id="CLU_2345143_0_0_0"/>